<accession>A0ABD0LT53</accession>
<evidence type="ECO:0000313" key="2">
    <source>
        <dbReference type="Proteomes" id="UP001519460"/>
    </source>
</evidence>
<dbReference type="AlphaFoldDB" id="A0ABD0LT53"/>
<proteinExistence type="predicted"/>
<evidence type="ECO:0000313" key="1">
    <source>
        <dbReference type="EMBL" id="KAK7502739.1"/>
    </source>
</evidence>
<comment type="caution">
    <text evidence="1">The sequence shown here is derived from an EMBL/GenBank/DDBJ whole genome shotgun (WGS) entry which is preliminary data.</text>
</comment>
<dbReference type="EMBL" id="JACVVK020000024">
    <property type="protein sequence ID" value="KAK7502739.1"/>
    <property type="molecule type" value="Genomic_DNA"/>
</dbReference>
<protein>
    <submittedName>
        <fullName evidence="1">Uncharacterized protein</fullName>
    </submittedName>
</protein>
<reference evidence="1 2" key="1">
    <citation type="journal article" date="2023" name="Sci. Data">
        <title>Genome assembly of the Korean intertidal mud-creeper Batillaria attramentaria.</title>
        <authorList>
            <person name="Patra A.K."/>
            <person name="Ho P.T."/>
            <person name="Jun S."/>
            <person name="Lee S.J."/>
            <person name="Kim Y."/>
            <person name="Won Y.J."/>
        </authorList>
    </citation>
    <scope>NUCLEOTIDE SEQUENCE [LARGE SCALE GENOMIC DNA]</scope>
    <source>
        <strain evidence="1">Wonlab-2016</strain>
    </source>
</reference>
<gene>
    <name evidence="1" type="ORF">BaRGS_00005989</name>
</gene>
<organism evidence="1 2">
    <name type="scientific">Batillaria attramentaria</name>
    <dbReference type="NCBI Taxonomy" id="370345"/>
    <lineage>
        <taxon>Eukaryota</taxon>
        <taxon>Metazoa</taxon>
        <taxon>Spiralia</taxon>
        <taxon>Lophotrochozoa</taxon>
        <taxon>Mollusca</taxon>
        <taxon>Gastropoda</taxon>
        <taxon>Caenogastropoda</taxon>
        <taxon>Sorbeoconcha</taxon>
        <taxon>Cerithioidea</taxon>
        <taxon>Batillariidae</taxon>
        <taxon>Batillaria</taxon>
    </lineage>
</organism>
<sequence>MSRHRPALPPREVDMFWTSTSPVPGVTMSRKNSPCIYMLTCTSILRSADTKKHSSPFEGVQMSRTVPQHKDHENGHLNLKRRAYVEDTPISITRSADVKAAPIHHLFFTLRKTHIPPLNPRALKGVHYFCHNFFQENTHLHFKKSIIADKKTSISISRSA</sequence>
<name>A0ABD0LT53_9CAEN</name>
<keyword evidence="2" id="KW-1185">Reference proteome</keyword>
<dbReference type="Proteomes" id="UP001519460">
    <property type="component" value="Unassembled WGS sequence"/>
</dbReference>